<organism evidence="1 2">
    <name type="scientific">Candidatus Harrisonbacteria bacterium CG10_big_fil_rev_8_21_14_0_10_38_8</name>
    <dbReference type="NCBI Taxonomy" id="1974582"/>
    <lineage>
        <taxon>Bacteria</taxon>
        <taxon>Candidatus Harrisoniibacteriota</taxon>
    </lineage>
</organism>
<dbReference type="PANTHER" id="PTHR35810">
    <property type="entry name" value="CYTOPLASMIC PROTEIN-RELATED"/>
    <property type="match status" value="1"/>
</dbReference>
<protein>
    <recommendedName>
        <fullName evidence="3">Cell filamentation protein Fic</fullName>
    </recommendedName>
</protein>
<dbReference type="Proteomes" id="UP000229112">
    <property type="component" value="Unassembled WGS sequence"/>
</dbReference>
<evidence type="ECO:0008006" key="3">
    <source>
        <dbReference type="Google" id="ProtNLM"/>
    </source>
</evidence>
<dbReference type="AlphaFoldDB" id="A0A2M6WKE3"/>
<dbReference type="PANTHER" id="PTHR35810:SF1">
    <property type="entry name" value="CYTOPLASMIC PROTEIN"/>
    <property type="match status" value="1"/>
</dbReference>
<name>A0A2M6WKE3_9BACT</name>
<accession>A0A2M6WKE3</accession>
<dbReference type="EMBL" id="PFAY01000007">
    <property type="protein sequence ID" value="PIT93247.1"/>
    <property type="molecule type" value="Genomic_DNA"/>
</dbReference>
<sequence length="84" mass="9635">MDKSKKIIPRKSDFLLYTTPEGNVKVEVFFQNETVWLTQQLLAELFNTTKQNISLHLKNAFKEGELSENSVVKEFLTTASNGQQ</sequence>
<comment type="caution">
    <text evidence="1">The sequence shown here is derived from an EMBL/GenBank/DDBJ whole genome shotgun (WGS) entry which is preliminary data.</text>
</comment>
<evidence type="ECO:0000313" key="1">
    <source>
        <dbReference type="EMBL" id="PIT93247.1"/>
    </source>
</evidence>
<gene>
    <name evidence="1" type="ORF">COU06_00935</name>
</gene>
<proteinExistence type="predicted"/>
<reference evidence="2" key="1">
    <citation type="submission" date="2017-09" db="EMBL/GenBank/DDBJ databases">
        <title>Depth-based differentiation of microbial function through sediment-hosted aquifers and enrichment of novel symbionts in the deep terrestrial subsurface.</title>
        <authorList>
            <person name="Probst A.J."/>
            <person name="Ladd B."/>
            <person name="Jarett J.K."/>
            <person name="Geller-Mcgrath D.E."/>
            <person name="Sieber C.M.K."/>
            <person name="Emerson J.B."/>
            <person name="Anantharaman K."/>
            <person name="Thomas B.C."/>
            <person name="Malmstrom R."/>
            <person name="Stieglmeier M."/>
            <person name="Klingl A."/>
            <person name="Woyke T."/>
            <person name="Ryan C.M."/>
            <person name="Banfield J.F."/>
        </authorList>
    </citation>
    <scope>NUCLEOTIDE SEQUENCE [LARGE SCALE GENOMIC DNA]</scope>
</reference>
<evidence type="ECO:0000313" key="2">
    <source>
        <dbReference type="Proteomes" id="UP000229112"/>
    </source>
</evidence>